<feature type="domain" description="Bicarbonate transporter-like transmembrane" evidence="9">
    <location>
        <begin position="252"/>
        <end position="574"/>
    </location>
</feature>
<dbReference type="InterPro" id="IPR011531">
    <property type="entry name" value="HCO3_transpt-like_TM_dom"/>
</dbReference>
<dbReference type="STRING" id="1016849.A0A0D1YPN3"/>
<dbReference type="PANTHER" id="PTHR11453">
    <property type="entry name" value="ANION EXCHANGE PROTEIN"/>
    <property type="match status" value="1"/>
</dbReference>
<gene>
    <name evidence="10" type="ORF">PV11_05271</name>
</gene>
<feature type="compositionally biased region" description="Basic and acidic residues" evidence="7">
    <location>
        <begin position="45"/>
        <end position="54"/>
    </location>
</feature>
<evidence type="ECO:0000256" key="5">
    <source>
        <dbReference type="ARBA" id="ARBA00022989"/>
    </source>
</evidence>
<reference evidence="10 11" key="1">
    <citation type="submission" date="2015-01" db="EMBL/GenBank/DDBJ databases">
        <title>The Genome Sequence of Exophiala sideris CBS121828.</title>
        <authorList>
            <consortium name="The Broad Institute Genomics Platform"/>
            <person name="Cuomo C."/>
            <person name="de Hoog S."/>
            <person name="Gorbushina A."/>
            <person name="Stielow B."/>
            <person name="Teixiera M."/>
            <person name="Abouelleil A."/>
            <person name="Chapman S.B."/>
            <person name="Priest M."/>
            <person name="Young S.K."/>
            <person name="Wortman J."/>
            <person name="Nusbaum C."/>
            <person name="Birren B."/>
        </authorList>
    </citation>
    <scope>NUCLEOTIDE SEQUENCE [LARGE SCALE GENOMIC DNA]</scope>
    <source>
        <strain evidence="10 11">CBS 121828</strain>
    </source>
</reference>
<dbReference type="FunFam" id="1.10.287.570:FF:000003">
    <property type="entry name" value="Anion exchange family protein"/>
    <property type="match status" value="1"/>
</dbReference>
<feature type="transmembrane region" description="Helical" evidence="8">
    <location>
        <begin position="517"/>
        <end position="535"/>
    </location>
</feature>
<evidence type="ECO:0000256" key="6">
    <source>
        <dbReference type="ARBA" id="ARBA00023136"/>
    </source>
</evidence>
<dbReference type="GO" id="GO:0005452">
    <property type="term" value="F:solute:inorganic anion antiporter activity"/>
    <property type="evidence" value="ECO:0007669"/>
    <property type="project" value="InterPro"/>
</dbReference>
<dbReference type="Gene3D" id="1.10.287.570">
    <property type="entry name" value="Helical hairpin bin"/>
    <property type="match status" value="1"/>
</dbReference>
<evidence type="ECO:0000256" key="4">
    <source>
        <dbReference type="ARBA" id="ARBA00022692"/>
    </source>
</evidence>
<dbReference type="GO" id="GO:0050801">
    <property type="term" value="P:monoatomic ion homeostasis"/>
    <property type="evidence" value="ECO:0007669"/>
    <property type="project" value="TreeGrafter"/>
</dbReference>
<feature type="transmembrane region" description="Helical" evidence="8">
    <location>
        <begin position="286"/>
        <end position="306"/>
    </location>
</feature>
<feature type="transmembrane region" description="Helical" evidence="8">
    <location>
        <begin position="460"/>
        <end position="484"/>
    </location>
</feature>
<sequence length="666" mass="74457">MSTQTETITPSTSRPVPGLRRRSSSHSQRKPWQHGSRPSFHSSHSRPDPEELQRLSENVTRQTTRSSHRRSSKWYKIRWFRGMIDDVKRRAPYYWSDYKDAWDYRVVPATVYMYFANILPALAFSLDMFTKTHNSYGVNEVLLSSVLGCVVFSLFACQPLVIVGVTGPITVFSYTVYDIVVPGGTNYFSFMAWIGIWSLIMHWLLAITNSCRALTYVTRFSCDTFGFYVAFIYLQKGIQVLTRQWGLAGGESAYLSIMVSLLVLSVAYLCGILGNSKLLHRIPRKFIEDYGTPLTIIFFTGFVHIGHMEKVNLETLPTSKSFFPTADRGWFVHFWDISVGEVFLAIPFAVLLTILFWFDHNVSSLIAQGSEFPLRKPPGFHWDIFLLGLTTGVAGLLGIPFPNGLIPQAPFHTAALCATRQVVDEKARGHVVRVTDHVVEQRVSNLAQGLLFLFTMSGPLLIVLHLIPQGVLAGLFFVMGVQALEGNGITQKLLFLARDKELTDASDPLSRIERRSAIWAFVAIALIGFGATFAISQTIAAIGFPIVLLLLIIVRTWLMPKWFREDELRILDAPTAGPFVMESVGGAYGVSESNTPALDESDENAVVDDSLERGESYELGTAVTSGKDLDDDRPGPAARRRSHGELQRPQVGMRKRSRSSLNRRGG</sequence>
<dbReference type="HOGENOM" id="CLU_002289_7_1_1"/>
<feature type="region of interest" description="Disordered" evidence="7">
    <location>
        <begin position="1"/>
        <end position="65"/>
    </location>
</feature>
<dbReference type="PANTHER" id="PTHR11453:SF82">
    <property type="entry name" value="BORON TRANSPORTER 1"/>
    <property type="match status" value="1"/>
</dbReference>
<feature type="compositionally biased region" description="Polar residues" evidence="7">
    <location>
        <begin position="1"/>
        <end position="14"/>
    </location>
</feature>
<feature type="transmembrane region" description="Helical" evidence="8">
    <location>
        <begin position="141"/>
        <end position="167"/>
    </location>
</feature>
<feature type="transmembrane region" description="Helical" evidence="8">
    <location>
        <begin position="111"/>
        <end position="129"/>
    </location>
</feature>
<dbReference type="Proteomes" id="UP000053599">
    <property type="component" value="Unassembled WGS sequence"/>
</dbReference>
<feature type="transmembrane region" description="Helical" evidence="8">
    <location>
        <begin position="379"/>
        <end position="401"/>
    </location>
</feature>
<protein>
    <recommendedName>
        <fullName evidence="9">Bicarbonate transporter-like transmembrane domain-containing protein</fullName>
    </recommendedName>
</protein>
<keyword evidence="6 8" id="KW-0472">Membrane</keyword>
<proteinExistence type="inferred from homology"/>
<dbReference type="InterPro" id="IPR003020">
    <property type="entry name" value="HCO3_transpt_euk"/>
</dbReference>
<keyword evidence="5 8" id="KW-1133">Transmembrane helix</keyword>
<feature type="transmembrane region" description="Helical" evidence="8">
    <location>
        <begin position="254"/>
        <end position="274"/>
    </location>
</feature>
<keyword evidence="3" id="KW-0926">Vacuole</keyword>
<comment type="subcellular location">
    <subcellularLocation>
        <location evidence="1">Vacuole membrane</location>
        <topology evidence="1">Multi-pass membrane protein</topology>
    </subcellularLocation>
</comment>
<evidence type="ECO:0000313" key="10">
    <source>
        <dbReference type="EMBL" id="KIV83224.1"/>
    </source>
</evidence>
<evidence type="ECO:0000256" key="3">
    <source>
        <dbReference type="ARBA" id="ARBA00022554"/>
    </source>
</evidence>
<feature type="compositionally biased region" description="Basic residues" evidence="7">
    <location>
        <begin position="19"/>
        <end position="32"/>
    </location>
</feature>
<evidence type="ECO:0000256" key="8">
    <source>
        <dbReference type="SAM" id="Phobius"/>
    </source>
</evidence>
<feature type="transmembrane region" description="Helical" evidence="8">
    <location>
        <begin position="541"/>
        <end position="558"/>
    </location>
</feature>
<dbReference type="Pfam" id="PF00955">
    <property type="entry name" value="HCO3_cotransp"/>
    <property type="match status" value="2"/>
</dbReference>
<evidence type="ECO:0000313" key="11">
    <source>
        <dbReference type="Proteomes" id="UP000053599"/>
    </source>
</evidence>
<dbReference type="GO" id="GO:0000324">
    <property type="term" value="C:fungal-type vacuole"/>
    <property type="evidence" value="ECO:0007669"/>
    <property type="project" value="TreeGrafter"/>
</dbReference>
<feature type="transmembrane region" description="Helical" evidence="8">
    <location>
        <begin position="213"/>
        <end position="234"/>
    </location>
</feature>
<evidence type="ECO:0000259" key="9">
    <source>
        <dbReference type="Pfam" id="PF00955"/>
    </source>
</evidence>
<feature type="domain" description="Bicarbonate transporter-like transmembrane" evidence="9">
    <location>
        <begin position="78"/>
        <end position="242"/>
    </location>
</feature>
<name>A0A0D1YPN3_9EURO</name>
<dbReference type="EMBL" id="KN846952">
    <property type="protein sequence ID" value="KIV83224.1"/>
    <property type="molecule type" value="Genomic_DNA"/>
</dbReference>
<evidence type="ECO:0000256" key="2">
    <source>
        <dbReference type="ARBA" id="ARBA00010993"/>
    </source>
</evidence>
<dbReference type="GO" id="GO:0005774">
    <property type="term" value="C:vacuolar membrane"/>
    <property type="evidence" value="ECO:0007669"/>
    <property type="project" value="UniProtKB-SubCell"/>
</dbReference>
<evidence type="ECO:0000256" key="1">
    <source>
        <dbReference type="ARBA" id="ARBA00004128"/>
    </source>
</evidence>
<organism evidence="10 11">
    <name type="scientific">Exophiala sideris</name>
    <dbReference type="NCBI Taxonomy" id="1016849"/>
    <lineage>
        <taxon>Eukaryota</taxon>
        <taxon>Fungi</taxon>
        <taxon>Dikarya</taxon>
        <taxon>Ascomycota</taxon>
        <taxon>Pezizomycotina</taxon>
        <taxon>Eurotiomycetes</taxon>
        <taxon>Chaetothyriomycetidae</taxon>
        <taxon>Chaetothyriales</taxon>
        <taxon>Herpotrichiellaceae</taxon>
        <taxon>Exophiala</taxon>
    </lineage>
</organism>
<accession>A0A0D1YPN3</accession>
<dbReference type="AlphaFoldDB" id="A0A0D1YPN3"/>
<dbReference type="GO" id="GO:0005886">
    <property type="term" value="C:plasma membrane"/>
    <property type="evidence" value="ECO:0007669"/>
    <property type="project" value="TreeGrafter"/>
</dbReference>
<evidence type="ECO:0000256" key="7">
    <source>
        <dbReference type="SAM" id="MobiDB-lite"/>
    </source>
</evidence>
<dbReference type="GO" id="GO:0080139">
    <property type="term" value="F:borate efflux transmembrane transporter activity"/>
    <property type="evidence" value="ECO:0007669"/>
    <property type="project" value="TreeGrafter"/>
</dbReference>
<feature type="region of interest" description="Disordered" evidence="7">
    <location>
        <begin position="619"/>
        <end position="666"/>
    </location>
</feature>
<dbReference type="GO" id="GO:0006820">
    <property type="term" value="P:monoatomic anion transport"/>
    <property type="evidence" value="ECO:0007669"/>
    <property type="project" value="InterPro"/>
</dbReference>
<keyword evidence="4 8" id="KW-0812">Transmembrane</keyword>
<comment type="similarity">
    <text evidence="2">Belongs to the anion exchanger (TC 2.A.31) family.</text>
</comment>
<feature type="transmembrane region" description="Helical" evidence="8">
    <location>
        <begin position="187"/>
        <end position="206"/>
    </location>
</feature>
<dbReference type="OrthoDB" id="1735926at2759"/>
<feature type="transmembrane region" description="Helical" evidence="8">
    <location>
        <begin position="337"/>
        <end position="358"/>
    </location>
</feature>